<dbReference type="InterPro" id="IPR025668">
    <property type="entry name" value="Tnp_DDE_dom"/>
</dbReference>
<evidence type="ECO:0000313" key="4">
    <source>
        <dbReference type="Proteomes" id="UP000198304"/>
    </source>
</evidence>
<dbReference type="EMBL" id="FZOJ01000102">
    <property type="protein sequence ID" value="SNT32932.1"/>
    <property type="molecule type" value="Genomic_DNA"/>
</dbReference>
<protein>
    <submittedName>
        <fullName evidence="3">Transposase DDE domain-containing protein</fullName>
    </submittedName>
</protein>
<name>A0A239LSL1_9FIRM</name>
<proteinExistence type="predicted"/>
<sequence length="357" mass="41035">NYYEETAKKYIELLNENDKTDKETVKYTKEEITSKLEAAKKRIEELTEMAEEIQRNGEISITDPDAKHMSVSNNGTDIAHNVQIAVDSKSHLVVAVDVVSTPADQNQLHNMASKAVEELGLKENNDLEDETSHAEKEIITVLADKGYYSGEELEKCKNDHIKTIVPKQKSGTKTGDEEYIKDKFIYDKDKDIYICPGGKELQNISKTSSKDKVYRNTKACSKCKHKDKCTTSKKGRVIKRGPYQETYDEVDKITLENKELYRQRQMIVEHPFGTIKRALGFTYFLTRGNENVKSESCMHFFTYNLIRVINILGAKELTRILKAKQQAFFNVFLLLPKIKYNSHKLLLIMNKKAWKAD</sequence>
<dbReference type="RefSeq" id="WP_089285701.1">
    <property type="nucleotide sequence ID" value="NZ_FZOJ01000102.1"/>
</dbReference>
<dbReference type="PANTHER" id="PTHR33408">
    <property type="entry name" value="TRANSPOSASE"/>
    <property type="match status" value="1"/>
</dbReference>
<evidence type="ECO:0000259" key="2">
    <source>
        <dbReference type="Pfam" id="PF13751"/>
    </source>
</evidence>
<organism evidence="3 4">
    <name type="scientific">Anaerovirgula multivorans</name>
    <dbReference type="NCBI Taxonomy" id="312168"/>
    <lineage>
        <taxon>Bacteria</taxon>
        <taxon>Bacillati</taxon>
        <taxon>Bacillota</taxon>
        <taxon>Clostridia</taxon>
        <taxon>Peptostreptococcales</taxon>
        <taxon>Natronincolaceae</taxon>
        <taxon>Anaerovirgula</taxon>
    </lineage>
</organism>
<accession>A0A239LSL1</accession>
<keyword evidence="1" id="KW-0175">Coiled coil</keyword>
<gene>
    <name evidence="3" type="ORF">SAMN05446037_11021</name>
</gene>
<evidence type="ECO:0000313" key="3">
    <source>
        <dbReference type="EMBL" id="SNT32932.1"/>
    </source>
</evidence>
<keyword evidence="4" id="KW-1185">Reference proteome</keyword>
<feature type="non-terminal residue" evidence="3">
    <location>
        <position position="1"/>
    </location>
</feature>
<dbReference type="Pfam" id="PF13751">
    <property type="entry name" value="DDE_Tnp_1_6"/>
    <property type="match status" value="1"/>
</dbReference>
<dbReference type="AlphaFoldDB" id="A0A239LSL1"/>
<reference evidence="3 4" key="1">
    <citation type="submission" date="2017-06" db="EMBL/GenBank/DDBJ databases">
        <authorList>
            <person name="Kim H.J."/>
            <person name="Triplett B.A."/>
        </authorList>
    </citation>
    <scope>NUCLEOTIDE SEQUENCE [LARGE SCALE GENOMIC DNA]</scope>
    <source>
        <strain evidence="3 4">SCA</strain>
    </source>
</reference>
<dbReference type="OrthoDB" id="9789070at2"/>
<feature type="domain" description="Transposase DDE" evidence="2">
    <location>
        <begin position="194"/>
        <end position="308"/>
    </location>
</feature>
<dbReference type="Proteomes" id="UP000198304">
    <property type="component" value="Unassembled WGS sequence"/>
</dbReference>
<feature type="coiled-coil region" evidence="1">
    <location>
        <begin position="3"/>
        <end position="56"/>
    </location>
</feature>
<evidence type="ECO:0000256" key="1">
    <source>
        <dbReference type="SAM" id="Coils"/>
    </source>
</evidence>